<accession>A0AAN6LPR9</accession>
<dbReference type="Pfam" id="PF06985">
    <property type="entry name" value="HET"/>
    <property type="match status" value="1"/>
</dbReference>
<gene>
    <name evidence="2" type="ORF">GRF29_161g390654</name>
</gene>
<keyword evidence="3" id="KW-1185">Reference proteome</keyword>
<dbReference type="InterPro" id="IPR010730">
    <property type="entry name" value="HET"/>
</dbReference>
<dbReference type="PANTHER" id="PTHR24148:SF64">
    <property type="entry name" value="HETEROKARYON INCOMPATIBILITY DOMAIN-CONTAINING PROTEIN"/>
    <property type="match status" value="1"/>
</dbReference>
<evidence type="ECO:0000313" key="2">
    <source>
        <dbReference type="EMBL" id="KAK3202173.1"/>
    </source>
</evidence>
<proteinExistence type="predicted"/>
<reference evidence="2 3" key="1">
    <citation type="submission" date="2021-02" db="EMBL/GenBank/DDBJ databases">
        <title>Genome assembly of Pseudopithomyces chartarum.</title>
        <authorList>
            <person name="Jauregui R."/>
            <person name="Singh J."/>
            <person name="Voisey C."/>
        </authorList>
    </citation>
    <scope>NUCLEOTIDE SEQUENCE [LARGE SCALE GENOMIC DNA]</scope>
    <source>
        <strain evidence="2 3">AGR01</strain>
    </source>
</reference>
<feature type="domain" description="Heterokaryon incompatibility" evidence="1">
    <location>
        <begin position="28"/>
        <end position="179"/>
    </location>
</feature>
<comment type="caution">
    <text evidence="2">The sequence shown here is derived from an EMBL/GenBank/DDBJ whole genome shotgun (WGS) entry which is preliminary data.</text>
</comment>
<dbReference type="Proteomes" id="UP001280581">
    <property type="component" value="Unassembled WGS sequence"/>
</dbReference>
<organism evidence="2 3">
    <name type="scientific">Pseudopithomyces chartarum</name>
    <dbReference type="NCBI Taxonomy" id="1892770"/>
    <lineage>
        <taxon>Eukaryota</taxon>
        <taxon>Fungi</taxon>
        <taxon>Dikarya</taxon>
        <taxon>Ascomycota</taxon>
        <taxon>Pezizomycotina</taxon>
        <taxon>Dothideomycetes</taxon>
        <taxon>Pleosporomycetidae</taxon>
        <taxon>Pleosporales</taxon>
        <taxon>Massarineae</taxon>
        <taxon>Didymosphaeriaceae</taxon>
        <taxon>Pseudopithomyces</taxon>
    </lineage>
</organism>
<dbReference type="EMBL" id="WVTA01000014">
    <property type="protein sequence ID" value="KAK3202173.1"/>
    <property type="molecule type" value="Genomic_DNA"/>
</dbReference>
<protein>
    <recommendedName>
        <fullName evidence="1">Heterokaryon incompatibility domain-containing protein</fullName>
    </recommendedName>
</protein>
<dbReference type="InterPro" id="IPR052895">
    <property type="entry name" value="HetReg/Transcr_Mod"/>
</dbReference>
<name>A0AAN6LPR9_9PLEO</name>
<dbReference type="PANTHER" id="PTHR24148">
    <property type="entry name" value="ANKYRIN REPEAT DOMAIN-CONTAINING PROTEIN 39 HOMOLOG-RELATED"/>
    <property type="match status" value="1"/>
</dbReference>
<dbReference type="AlphaFoldDB" id="A0AAN6LPR9"/>
<sequence length="296" mass="34124">MFTPLRDNEIRILSIPPAAGGLENQLEYETLSYVWGLYAAPVTISVLDQPVKISRTLYNALRRLQLPDRSRLLWVDQLCIDEENIEEKTKQVQFMSKIYTKCTRCIAWVGEVRDDMPLEDAETAVQLLEYMSATYHAAHPDDVPMPPAVQTNFQAAIKALRGITFDENEWWGRIWTVQEAALPDDVHLQWGPLEISWHILDTAQRAWLGVLPREFNDLVWNGPAGQAVFNSLTAHFHWLNLARDRIDDFFRLIQHYRVRQASDPRDKIYGLLGLCDPRRLPVTAKCDYTLSTADVF</sequence>
<evidence type="ECO:0000313" key="3">
    <source>
        <dbReference type="Proteomes" id="UP001280581"/>
    </source>
</evidence>
<evidence type="ECO:0000259" key="1">
    <source>
        <dbReference type="Pfam" id="PF06985"/>
    </source>
</evidence>